<sequence>MSGKVKLSIAEARTLLLDSLKRLGYPEGPAKVVADHLLDAELRSYGVGGLARLLSVAENLDPNAPPVTEVITTRESPCTAQIDGGDAVGYIVALAATEMAIKKAKNCGVSVVCANGTWYTGMLSYYAELACKENLVVVITSHCTAWVAPHGGCEPMFGTNPMCMGFPSAEKVPVIWDIGTSKIIQAEAKLAVRLGEQLKEGVAYDPEGNPTTDPLAALKGALAVWGEARGSGLAVAVQLLGAMAGAPVLPEELKDFGYVIMCIDPGCFVDVDRFKSEVAKYSEKMRESKPLAGGPKLRMPFERSYAEREKVKARDWIEVEQRVIDGLKKL</sequence>
<dbReference type="GO" id="GO:0016491">
    <property type="term" value="F:oxidoreductase activity"/>
    <property type="evidence" value="ECO:0007669"/>
    <property type="project" value="UniProtKB-KW"/>
</dbReference>
<evidence type="ECO:0000256" key="1">
    <source>
        <dbReference type="ARBA" id="ARBA00006056"/>
    </source>
</evidence>
<evidence type="ECO:0000313" key="3">
    <source>
        <dbReference type="EMBL" id="KAF2098090.1"/>
    </source>
</evidence>
<dbReference type="InterPro" id="IPR036111">
    <property type="entry name" value="Mal/L-sulfo/L-lacto_DH-like_sf"/>
</dbReference>
<reference evidence="3" key="1">
    <citation type="journal article" date="2020" name="Stud. Mycol.">
        <title>101 Dothideomycetes genomes: a test case for predicting lifestyles and emergence of pathogens.</title>
        <authorList>
            <person name="Haridas S."/>
            <person name="Albert R."/>
            <person name="Binder M."/>
            <person name="Bloem J."/>
            <person name="Labutti K."/>
            <person name="Salamov A."/>
            <person name="Andreopoulos B."/>
            <person name="Baker S."/>
            <person name="Barry K."/>
            <person name="Bills G."/>
            <person name="Bluhm B."/>
            <person name="Cannon C."/>
            <person name="Castanera R."/>
            <person name="Culley D."/>
            <person name="Daum C."/>
            <person name="Ezra D."/>
            <person name="Gonzalez J."/>
            <person name="Henrissat B."/>
            <person name="Kuo A."/>
            <person name="Liang C."/>
            <person name="Lipzen A."/>
            <person name="Lutzoni F."/>
            <person name="Magnuson J."/>
            <person name="Mondo S."/>
            <person name="Nolan M."/>
            <person name="Ohm R."/>
            <person name="Pangilinan J."/>
            <person name="Park H.-J."/>
            <person name="Ramirez L."/>
            <person name="Alfaro M."/>
            <person name="Sun H."/>
            <person name="Tritt A."/>
            <person name="Yoshinaga Y."/>
            <person name="Zwiers L.-H."/>
            <person name="Turgeon B."/>
            <person name="Goodwin S."/>
            <person name="Spatafora J."/>
            <person name="Crous P."/>
            <person name="Grigoriev I."/>
        </authorList>
    </citation>
    <scope>NUCLEOTIDE SEQUENCE</scope>
    <source>
        <strain evidence="3">CBS 133067</strain>
    </source>
</reference>
<dbReference type="Pfam" id="PF02615">
    <property type="entry name" value="Ldh_2"/>
    <property type="match status" value="1"/>
</dbReference>
<dbReference type="PANTHER" id="PTHR11091:SF0">
    <property type="entry name" value="MALATE DEHYDROGENASE"/>
    <property type="match status" value="1"/>
</dbReference>
<dbReference type="PANTHER" id="PTHR11091">
    <property type="entry name" value="OXIDOREDUCTASE-RELATED"/>
    <property type="match status" value="1"/>
</dbReference>
<dbReference type="SUPFAM" id="SSF89733">
    <property type="entry name" value="L-sulfolactate dehydrogenase-like"/>
    <property type="match status" value="1"/>
</dbReference>
<name>A0A9P4IAN6_9PEZI</name>
<protein>
    <submittedName>
        <fullName evidence="3">Malate/L-lactate dehydrogenase</fullName>
    </submittedName>
</protein>
<dbReference type="Proteomes" id="UP000799772">
    <property type="component" value="Unassembled WGS sequence"/>
</dbReference>
<keyword evidence="2" id="KW-0560">Oxidoreductase</keyword>
<dbReference type="Gene3D" id="3.30.1370.60">
    <property type="entry name" value="Hypothetical oxidoreductase yiak, domain 2"/>
    <property type="match status" value="1"/>
</dbReference>
<dbReference type="InterPro" id="IPR003767">
    <property type="entry name" value="Malate/L-lactate_DH-like"/>
</dbReference>
<proteinExistence type="inferred from homology"/>
<evidence type="ECO:0000256" key="2">
    <source>
        <dbReference type="ARBA" id="ARBA00023002"/>
    </source>
</evidence>
<gene>
    <name evidence="3" type="ORF">NA57DRAFT_76886</name>
</gene>
<comment type="caution">
    <text evidence="3">The sequence shown here is derived from an EMBL/GenBank/DDBJ whole genome shotgun (WGS) entry which is preliminary data.</text>
</comment>
<keyword evidence="4" id="KW-1185">Reference proteome</keyword>
<dbReference type="InterPro" id="IPR043144">
    <property type="entry name" value="Mal/L-sulf/L-lact_DH-like_ah"/>
</dbReference>
<dbReference type="AlphaFoldDB" id="A0A9P4IAN6"/>
<comment type="similarity">
    <text evidence="1">Belongs to the LDH2/MDH2 oxidoreductase family.</text>
</comment>
<dbReference type="OrthoDB" id="7881616at2759"/>
<dbReference type="InterPro" id="IPR043143">
    <property type="entry name" value="Mal/L-sulf/L-lact_DH-like_NADP"/>
</dbReference>
<dbReference type="EMBL" id="ML978127">
    <property type="protein sequence ID" value="KAF2098090.1"/>
    <property type="molecule type" value="Genomic_DNA"/>
</dbReference>
<evidence type="ECO:0000313" key="4">
    <source>
        <dbReference type="Proteomes" id="UP000799772"/>
    </source>
</evidence>
<accession>A0A9P4IAN6</accession>
<organism evidence="3 4">
    <name type="scientific">Rhizodiscina lignyota</name>
    <dbReference type="NCBI Taxonomy" id="1504668"/>
    <lineage>
        <taxon>Eukaryota</taxon>
        <taxon>Fungi</taxon>
        <taxon>Dikarya</taxon>
        <taxon>Ascomycota</taxon>
        <taxon>Pezizomycotina</taxon>
        <taxon>Dothideomycetes</taxon>
        <taxon>Pleosporomycetidae</taxon>
        <taxon>Aulographales</taxon>
        <taxon>Rhizodiscinaceae</taxon>
        <taxon>Rhizodiscina</taxon>
    </lineage>
</organism>
<dbReference type="Gene3D" id="1.10.1530.10">
    <property type="match status" value="1"/>
</dbReference>